<dbReference type="Pfam" id="PF00082">
    <property type="entry name" value="Peptidase_S8"/>
    <property type="match status" value="2"/>
</dbReference>
<feature type="active site" description="Charge relay system" evidence="5 6">
    <location>
        <position position="156"/>
    </location>
</feature>
<accession>A0A926F5N6</accession>
<feature type="active site" description="Charge relay system" evidence="5 6">
    <location>
        <position position="586"/>
    </location>
</feature>
<dbReference type="SUPFAM" id="SSF52743">
    <property type="entry name" value="Subtilisin-like"/>
    <property type="match status" value="1"/>
</dbReference>
<keyword evidence="4 6" id="KW-0720">Serine protease</keyword>
<keyword evidence="7" id="KW-0732">Signal</keyword>
<keyword evidence="10" id="KW-1185">Reference proteome</keyword>
<comment type="caution">
    <text evidence="9">The sequence shown here is derived from an EMBL/GenBank/DDBJ whole genome shotgun (WGS) entry which is preliminary data.</text>
</comment>
<evidence type="ECO:0000259" key="8">
    <source>
        <dbReference type="Pfam" id="PF00082"/>
    </source>
</evidence>
<evidence type="ECO:0000256" key="3">
    <source>
        <dbReference type="ARBA" id="ARBA00022801"/>
    </source>
</evidence>
<dbReference type="InterPro" id="IPR015500">
    <property type="entry name" value="Peptidase_S8_subtilisin-rel"/>
</dbReference>
<evidence type="ECO:0000256" key="6">
    <source>
        <dbReference type="PROSITE-ProRule" id="PRU01240"/>
    </source>
</evidence>
<dbReference type="AlphaFoldDB" id="A0A926F5N6"/>
<keyword evidence="3 6" id="KW-0378">Hydrolase</keyword>
<dbReference type="InterPro" id="IPR050131">
    <property type="entry name" value="Peptidase_S8_subtilisin-like"/>
</dbReference>
<evidence type="ECO:0000256" key="7">
    <source>
        <dbReference type="SAM" id="SignalP"/>
    </source>
</evidence>
<dbReference type="PROSITE" id="PS51892">
    <property type="entry name" value="SUBTILASE"/>
    <property type="match status" value="1"/>
</dbReference>
<proteinExistence type="inferred from homology"/>
<feature type="chain" id="PRO_5038799219" evidence="7">
    <location>
        <begin position="22"/>
        <end position="738"/>
    </location>
</feature>
<evidence type="ECO:0000313" key="9">
    <source>
        <dbReference type="EMBL" id="MBC8592369.1"/>
    </source>
</evidence>
<feature type="signal peptide" evidence="7">
    <location>
        <begin position="1"/>
        <end position="21"/>
    </location>
</feature>
<evidence type="ECO:0000256" key="2">
    <source>
        <dbReference type="ARBA" id="ARBA00022670"/>
    </source>
</evidence>
<dbReference type="RefSeq" id="WP_262433570.1">
    <property type="nucleotide sequence ID" value="NZ_JACRTF010000001.1"/>
</dbReference>
<gene>
    <name evidence="9" type="ORF">H8744_03750</name>
</gene>
<dbReference type="PANTHER" id="PTHR43806:SF11">
    <property type="entry name" value="CEREVISIN-RELATED"/>
    <property type="match status" value="1"/>
</dbReference>
<dbReference type="InterPro" id="IPR036852">
    <property type="entry name" value="Peptidase_S8/S53_dom_sf"/>
</dbReference>
<evidence type="ECO:0000256" key="1">
    <source>
        <dbReference type="ARBA" id="ARBA00011073"/>
    </source>
</evidence>
<dbReference type="InterPro" id="IPR000209">
    <property type="entry name" value="Peptidase_S8/S53_dom"/>
</dbReference>
<sequence length="738" mass="80057">MKTKKVFLFLVCACIALLVDAQTKITPYTRLFLKKYSQTTDTVYHSHSSFPKPSLRNGIPTIGAFIELKEGANVEEAISLGAKVCCRVGNVLTVEIPVDKITALAESDAIKQLDVEKPVKPHNDASRHLTKGEFVQDATGLKQPYTGSGVIVGICDTGFDFNHISFMDTDGRLRIKQVYMPEDNTGTSPSFELEGETFILPGSEYTAPEEISQLTTDNPNQSHGSHTLGTAAGAYLGNNFYGYATEADIVCCGMPEEALTDVNIANSIAYIFRYAESVGKPAVINVSLGGHEGAHDGTSFLPRMFDGICGKGKLISVSAGNNGGTRVHLTGQFTEKDNELKTCVCPGDFNGYVDAWSKTSSPIGVKMFAYRSYYPEKIVYETPLFFPGGEGEVVYDSSKMPELARYYQGTIAFASEINPYNGKFHVLIESELSKVESSEAAYNVLGFAFVGDAGEQVDAWVGDRYEFFSQGFGLGGDYDYSISDLATGDSTITVGAYNSKNFYKSIGGQEINYGESMPLGEISYYSSYGPDMRGVRRPDVIAPGTFVTSAVNGYDKNNVELNHGMLAAETEANGRKYHWGNMWGTSMAAPAVTGIIAQWLEADPNLTPARVKDVLKKTAIRDEYTTFENAELWGFGKIDAYAGLLEILKGITGLEAERNINKVLVSNPVDGSFQVFAPGETGKVSVNLYSPGGVLLYTTTQSDGGTVQVDAGKLRGTGINILQVTGEKTNYRTKIYLE</sequence>
<dbReference type="PRINTS" id="PR00723">
    <property type="entry name" value="SUBTILISIN"/>
</dbReference>
<dbReference type="InterPro" id="IPR023828">
    <property type="entry name" value="Peptidase_S8_Ser-AS"/>
</dbReference>
<feature type="domain" description="Peptidase S8/S53" evidence="8">
    <location>
        <begin position="147"/>
        <end position="352"/>
    </location>
</feature>
<dbReference type="Proteomes" id="UP000651085">
    <property type="component" value="Unassembled WGS sequence"/>
</dbReference>
<dbReference type="PANTHER" id="PTHR43806">
    <property type="entry name" value="PEPTIDASE S8"/>
    <property type="match status" value="1"/>
</dbReference>
<dbReference type="PROSITE" id="PS00138">
    <property type="entry name" value="SUBTILASE_SER"/>
    <property type="match status" value="1"/>
</dbReference>
<name>A0A926F5N6_9BACT</name>
<dbReference type="Gene3D" id="3.40.50.200">
    <property type="entry name" value="Peptidase S8/S53 domain"/>
    <property type="match status" value="2"/>
</dbReference>
<reference evidence="9" key="1">
    <citation type="submission" date="2020-08" db="EMBL/GenBank/DDBJ databases">
        <title>Genome public.</title>
        <authorList>
            <person name="Liu C."/>
            <person name="Sun Q."/>
        </authorList>
    </citation>
    <scope>NUCLEOTIDE SEQUENCE</scope>
    <source>
        <strain evidence="9">N12</strain>
    </source>
</reference>
<evidence type="ECO:0000313" key="10">
    <source>
        <dbReference type="Proteomes" id="UP000651085"/>
    </source>
</evidence>
<dbReference type="EMBL" id="JACRTF010000001">
    <property type="protein sequence ID" value="MBC8592369.1"/>
    <property type="molecule type" value="Genomic_DNA"/>
</dbReference>
<dbReference type="GO" id="GO:0006508">
    <property type="term" value="P:proteolysis"/>
    <property type="evidence" value="ECO:0007669"/>
    <property type="project" value="UniProtKB-KW"/>
</dbReference>
<keyword evidence="2 6" id="KW-0645">Protease</keyword>
<comment type="similarity">
    <text evidence="1 6">Belongs to the peptidase S8 family.</text>
</comment>
<feature type="active site" description="Charge relay system" evidence="5 6">
    <location>
        <position position="223"/>
    </location>
</feature>
<feature type="domain" description="Peptidase S8/S53" evidence="8">
    <location>
        <begin position="477"/>
        <end position="626"/>
    </location>
</feature>
<protein>
    <submittedName>
        <fullName evidence="9">S8 family peptidase</fullName>
    </submittedName>
</protein>
<organism evidence="9 10">
    <name type="scientific">Jilunia laotingensis</name>
    <dbReference type="NCBI Taxonomy" id="2763675"/>
    <lineage>
        <taxon>Bacteria</taxon>
        <taxon>Pseudomonadati</taxon>
        <taxon>Bacteroidota</taxon>
        <taxon>Bacteroidia</taxon>
        <taxon>Bacteroidales</taxon>
        <taxon>Bacteroidaceae</taxon>
        <taxon>Jilunia</taxon>
    </lineage>
</organism>
<evidence type="ECO:0000256" key="5">
    <source>
        <dbReference type="PIRSR" id="PIRSR615500-1"/>
    </source>
</evidence>
<evidence type="ECO:0000256" key="4">
    <source>
        <dbReference type="ARBA" id="ARBA00022825"/>
    </source>
</evidence>
<dbReference type="GO" id="GO:0004252">
    <property type="term" value="F:serine-type endopeptidase activity"/>
    <property type="evidence" value="ECO:0007669"/>
    <property type="project" value="UniProtKB-UniRule"/>
</dbReference>